<dbReference type="Proteomes" id="UP000004367">
    <property type="component" value="Unassembled WGS sequence"/>
</dbReference>
<comment type="caution">
    <text evidence="1">The sequence shown here is derived from an EMBL/GenBank/DDBJ whole genome shotgun (WGS) entry which is preliminary data.</text>
</comment>
<reference evidence="1 2" key="1">
    <citation type="submission" date="2012-02" db="EMBL/GenBank/DDBJ databases">
        <title>Whole genome shotgun sequence of Mobilicoccus pelagius NBRC 104925.</title>
        <authorList>
            <person name="Yoshida Y."/>
            <person name="Hosoyama A."/>
            <person name="Tsuchikane K."/>
            <person name="Katsumata H."/>
            <person name="Yamazaki S."/>
            <person name="Fujita N."/>
        </authorList>
    </citation>
    <scope>NUCLEOTIDE SEQUENCE [LARGE SCALE GENOMIC DNA]</scope>
    <source>
        <strain evidence="1 2">NBRC 104925</strain>
    </source>
</reference>
<organism evidence="1 2">
    <name type="scientific">Mobilicoccus pelagius NBRC 104925</name>
    <dbReference type="NCBI Taxonomy" id="1089455"/>
    <lineage>
        <taxon>Bacteria</taxon>
        <taxon>Bacillati</taxon>
        <taxon>Actinomycetota</taxon>
        <taxon>Actinomycetes</taxon>
        <taxon>Micrococcales</taxon>
        <taxon>Dermatophilaceae</taxon>
        <taxon>Mobilicoccus</taxon>
    </lineage>
</organism>
<gene>
    <name evidence="1" type="ORF">MOPEL_001_00560</name>
</gene>
<dbReference type="AlphaFoldDB" id="H5UMI0"/>
<dbReference type="STRING" id="1089455.MOPEL_001_00560"/>
<sequence>MASRSTGGGGGSAAFAADTDHLRATARTLHEVAEAARGTRPGPITGAGEGARAVEEAATRFRGAWEPALVGWSSSLTGLATSVEGAAAALEGADASGTSRWDEIRAALPW</sequence>
<dbReference type="EMBL" id="BAFE01000001">
    <property type="protein sequence ID" value="GAB46938.1"/>
    <property type="molecule type" value="Genomic_DNA"/>
</dbReference>
<dbReference type="RefSeq" id="WP_009760499.1">
    <property type="nucleotide sequence ID" value="NZ_BAFE01000001.1"/>
</dbReference>
<proteinExistence type="predicted"/>
<name>H5UMI0_9MICO</name>
<evidence type="ECO:0000313" key="2">
    <source>
        <dbReference type="Proteomes" id="UP000004367"/>
    </source>
</evidence>
<evidence type="ECO:0000313" key="1">
    <source>
        <dbReference type="EMBL" id="GAB46938.1"/>
    </source>
</evidence>
<keyword evidence="2" id="KW-1185">Reference proteome</keyword>
<protein>
    <submittedName>
        <fullName evidence="1">Uncharacterized protein</fullName>
    </submittedName>
</protein>
<accession>H5UMI0</accession>